<dbReference type="Gene3D" id="1.25.40.590">
    <property type="entry name" value="Type IV / VI secretion system, DotU"/>
    <property type="match status" value="1"/>
</dbReference>
<dbReference type="Proteomes" id="UP000288730">
    <property type="component" value="Unassembled WGS sequence"/>
</dbReference>
<sequence>MKKETDINIDALLRDTFLTVVELRQGTTVRHGMELYRHCQRQVELVRERLKDAGFSRESVEHITYAQCALLDETVLSRGGMDDGQAIWMKDPLQSHFFNTLQA</sequence>
<comment type="caution">
    <text evidence="2">The sequence shown here is derived from an EMBL/GenBank/DDBJ whole genome shotgun (WGS) entry which is preliminary data.</text>
</comment>
<organism evidence="2 3">
    <name type="scientific">Escherichia coli</name>
    <dbReference type="NCBI Taxonomy" id="562"/>
    <lineage>
        <taxon>Bacteria</taxon>
        <taxon>Pseudomonadati</taxon>
        <taxon>Pseudomonadota</taxon>
        <taxon>Gammaproteobacteria</taxon>
        <taxon>Enterobacterales</taxon>
        <taxon>Enterobacteriaceae</taxon>
        <taxon>Escherichia</taxon>
    </lineage>
</organism>
<dbReference type="EMBL" id="SCJN01001184">
    <property type="protein sequence ID" value="RXC79605.1"/>
    <property type="molecule type" value="Genomic_DNA"/>
</dbReference>
<evidence type="ECO:0000259" key="1">
    <source>
        <dbReference type="Pfam" id="PF09850"/>
    </source>
</evidence>
<dbReference type="AlphaFoldDB" id="A0A444R166"/>
<dbReference type="InterPro" id="IPR038522">
    <property type="entry name" value="T4/T6SS_DotU_sf"/>
</dbReference>
<feature type="non-terminal residue" evidence="2">
    <location>
        <position position="103"/>
    </location>
</feature>
<evidence type="ECO:0000313" key="2">
    <source>
        <dbReference type="EMBL" id="RXC79605.1"/>
    </source>
</evidence>
<dbReference type="InterPro" id="IPR017732">
    <property type="entry name" value="T4/T6SS_DotU"/>
</dbReference>
<gene>
    <name evidence="2" type="ORF">EPS76_33870</name>
</gene>
<accession>A0A444R166</accession>
<name>A0A444R166_ECOLX</name>
<reference evidence="2 3" key="1">
    <citation type="submission" date="2019-01" db="EMBL/GenBank/DDBJ databases">
        <title>Genomic analysis of febrile catheter-associated UTI E. coli isolates.</title>
        <authorList>
            <person name="Potter R."/>
            <person name="Zou Z."/>
            <person name="Henderson J."/>
            <person name="Dantas G."/>
        </authorList>
    </citation>
    <scope>NUCLEOTIDE SEQUENCE [LARGE SCALE GENOMIC DNA]</scope>
    <source>
        <strain evidence="2 3">29_CAASB</strain>
    </source>
</reference>
<proteinExistence type="predicted"/>
<dbReference type="PANTHER" id="PTHR38033">
    <property type="entry name" value="MEMBRANE PROTEIN-RELATED"/>
    <property type="match status" value="1"/>
</dbReference>
<protein>
    <submittedName>
        <fullName evidence="2">DotU family type IV/VI secretion system protein</fullName>
    </submittedName>
</protein>
<evidence type="ECO:0000313" key="3">
    <source>
        <dbReference type="Proteomes" id="UP000288730"/>
    </source>
</evidence>
<feature type="domain" description="Type IV / VI secretion system DotU" evidence="1">
    <location>
        <begin position="9"/>
        <end position="102"/>
    </location>
</feature>
<dbReference type="Pfam" id="PF09850">
    <property type="entry name" value="DotU"/>
    <property type="match status" value="1"/>
</dbReference>
<dbReference type="PANTHER" id="PTHR38033:SF1">
    <property type="entry name" value="DOTU FAMILY TYPE IV_VI SECRETION SYSTEM PROTEIN"/>
    <property type="match status" value="1"/>
</dbReference>